<protein>
    <recommendedName>
        <fullName evidence="3">Fe-S protein</fullName>
    </recommendedName>
</protein>
<dbReference type="RefSeq" id="WP_108359430.1">
    <property type="nucleotide sequence ID" value="NZ_NESP01000001.1"/>
</dbReference>
<evidence type="ECO:0008006" key="3">
    <source>
        <dbReference type="Google" id="ProtNLM"/>
    </source>
</evidence>
<dbReference type="AlphaFoldDB" id="A0A315ETP8"/>
<evidence type="ECO:0000313" key="1">
    <source>
        <dbReference type="EMBL" id="PUE59344.1"/>
    </source>
</evidence>
<accession>A0A315ETP8</accession>
<dbReference type="Pfam" id="PF12512">
    <property type="entry name" value="DUF3717"/>
    <property type="match status" value="1"/>
</dbReference>
<dbReference type="InterPro" id="IPR022191">
    <property type="entry name" value="DUF3717"/>
</dbReference>
<comment type="caution">
    <text evidence="1">The sequence shown here is derived from an EMBL/GenBank/DDBJ whole genome shotgun (WGS) entry which is preliminary data.</text>
</comment>
<keyword evidence="2" id="KW-1185">Reference proteome</keyword>
<dbReference type="EMBL" id="NESP01000001">
    <property type="protein sequence ID" value="PUE59344.1"/>
    <property type="molecule type" value="Genomic_DNA"/>
</dbReference>
<reference evidence="1 2" key="1">
    <citation type="submission" date="2017-04" db="EMBL/GenBank/DDBJ databases">
        <title>Unexpected and diverse lifestyles within the genus Limnohabitans.</title>
        <authorList>
            <person name="Kasalicky V."/>
            <person name="Mehrshad M."/>
            <person name="Andrei S.-A."/>
            <person name="Salcher M."/>
            <person name="Kratochvilova H."/>
            <person name="Simek K."/>
            <person name="Ghai R."/>
        </authorList>
    </citation>
    <scope>NUCLEOTIDE SEQUENCE [LARGE SCALE GENOMIC DNA]</scope>
    <source>
        <strain evidence="1 2">MWH-C5</strain>
    </source>
</reference>
<gene>
    <name evidence="1" type="ORF">B9Z44_07040</name>
</gene>
<dbReference type="Proteomes" id="UP000251341">
    <property type="component" value="Unassembled WGS sequence"/>
</dbReference>
<evidence type="ECO:0000313" key="2">
    <source>
        <dbReference type="Proteomes" id="UP000251341"/>
    </source>
</evidence>
<name>A0A315ETP8_9BURK</name>
<proteinExistence type="predicted"/>
<sequence>MAGIHITDIEAAINYWREQKPSPDGVTLAPEIRALAEVYALMIYYHHEEAAEQGFPKKAYEAWLGWYRTTPDAPCIAICSTSQGDEECKGCGRTFEEVQYWPEMSPGEKRSTWRRITMIGTSWRFNKYAERALACASVDVGDTQKDGEAKSDAQEKSAP</sequence>
<organism evidence="1 2">
    <name type="scientific">Limnohabitans curvus</name>
    <dbReference type="NCBI Taxonomy" id="323423"/>
    <lineage>
        <taxon>Bacteria</taxon>
        <taxon>Pseudomonadati</taxon>
        <taxon>Pseudomonadota</taxon>
        <taxon>Betaproteobacteria</taxon>
        <taxon>Burkholderiales</taxon>
        <taxon>Comamonadaceae</taxon>
        <taxon>Limnohabitans</taxon>
    </lineage>
</organism>
<dbReference type="Pfam" id="PF06945">
    <property type="entry name" value="DUF1289"/>
    <property type="match status" value="1"/>
</dbReference>
<dbReference type="InterPro" id="IPR010710">
    <property type="entry name" value="DUF1289"/>
</dbReference>